<dbReference type="Gene3D" id="3.40.50.720">
    <property type="entry name" value="NAD(P)-binding Rossmann-like Domain"/>
    <property type="match status" value="2"/>
</dbReference>
<evidence type="ECO:0000259" key="11">
    <source>
        <dbReference type="PROSITE" id="PS50089"/>
    </source>
</evidence>
<dbReference type="EnsemblMetazoa" id="SMAR000651-RA">
    <property type="protein sequence ID" value="SMAR000651-PA"/>
    <property type="gene ID" value="SMAR000651"/>
</dbReference>
<feature type="zinc finger region" description="TRAF-type" evidence="8">
    <location>
        <begin position="119"/>
        <end position="162"/>
    </location>
</feature>
<dbReference type="PANTHER" id="PTHR12286">
    <property type="entry name" value="SACCHAROPINE DEHYDROGENASE-LIKE OXIDOREDUCTASE"/>
    <property type="match status" value="1"/>
</dbReference>
<evidence type="ECO:0000313" key="14">
    <source>
        <dbReference type="EnsemblMetazoa" id="SMAR000651-PA"/>
    </source>
</evidence>
<evidence type="ECO:0000259" key="13">
    <source>
        <dbReference type="PROSITE" id="PS50145"/>
    </source>
</evidence>
<proteinExistence type="inferred from homology"/>
<dbReference type="Pfam" id="PF02176">
    <property type="entry name" value="zf-TRAF"/>
    <property type="match status" value="1"/>
</dbReference>
<dbReference type="SUPFAM" id="SSF57850">
    <property type="entry name" value="RING/U-box"/>
    <property type="match status" value="1"/>
</dbReference>
<dbReference type="InterPro" id="IPR001293">
    <property type="entry name" value="Znf_TRAF"/>
</dbReference>
<dbReference type="PROSITE" id="PS50089">
    <property type="entry name" value="ZF_RING_2"/>
    <property type="match status" value="1"/>
</dbReference>
<dbReference type="PROSITE" id="PS50145">
    <property type="entry name" value="ZF_TRAF"/>
    <property type="match status" value="2"/>
</dbReference>
<evidence type="ECO:0000256" key="6">
    <source>
        <dbReference type="ARBA" id="ARBA00022833"/>
    </source>
</evidence>
<feature type="domain" description="RING-type" evidence="11">
    <location>
        <begin position="22"/>
        <end position="62"/>
    </location>
</feature>
<evidence type="ECO:0000256" key="4">
    <source>
        <dbReference type="ARBA" id="ARBA00022737"/>
    </source>
</evidence>
<dbReference type="GO" id="GO:0005811">
    <property type="term" value="C:lipid droplet"/>
    <property type="evidence" value="ECO:0007669"/>
    <property type="project" value="TreeGrafter"/>
</dbReference>
<dbReference type="InterPro" id="IPR001841">
    <property type="entry name" value="Znf_RING"/>
</dbReference>
<feature type="transmembrane region" description="Helical" evidence="10">
    <location>
        <begin position="889"/>
        <end position="910"/>
    </location>
</feature>
<evidence type="ECO:0000256" key="7">
    <source>
        <dbReference type="ARBA" id="ARBA00038048"/>
    </source>
</evidence>
<dbReference type="Gene3D" id="2.60.210.10">
    <property type="entry name" value="Apoptosis, Tumor Necrosis Factor Receptor Associated Protein 2, Chain A"/>
    <property type="match status" value="1"/>
</dbReference>
<dbReference type="InterPro" id="IPR002083">
    <property type="entry name" value="MATH/TRAF_dom"/>
</dbReference>
<name>T1IIF4_STRMM</name>
<evidence type="ECO:0000256" key="2">
    <source>
        <dbReference type="ARBA" id="ARBA00022490"/>
    </source>
</evidence>
<dbReference type="GO" id="GO:0005739">
    <property type="term" value="C:mitochondrion"/>
    <property type="evidence" value="ECO:0007669"/>
    <property type="project" value="TreeGrafter"/>
</dbReference>
<keyword evidence="5 8" id="KW-0863">Zinc-finger</keyword>
<evidence type="ECO:0000256" key="3">
    <source>
        <dbReference type="ARBA" id="ARBA00022723"/>
    </source>
</evidence>
<dbReference type="PROSITE" id="PS50144">
    <property type="entry name" value="MATH"/>
    <property type="match status" value="1"/>
</dbReference>
<evidence type="ECO:0000256" key="10">
    <source>
        <dbReference type="SAM" id="Phobius"/>
    </source>
</evidence>
<keyword evidence="10" id="KW-0472">Membrane</keyword>
<dbReference type="PROSITE" id="PS00518">
    <property type="entry name" value="ZF_RING_1"/>
    <property type="match status" value="1"/>
</dbReference>
<keyword evidence="4" id="KW-0677">Repeat</keyword>
<keyword evidence="9" id="KW-0175">Coiled coil</keyword>
<dbReference type="Pfam" id="PF03435">
    <property type="entry name" value="Sacchrp_dh_NADP"/>
    <property type="match status" value="2"/>
</dbReference>
<dbReference type="InterPro" id="IPR005097">
    <property type="entry name" value="Sacchrp_dh_NADP-bd"/>
</dbReference>
<dbReference type="FunFam" id="3.40.50.720:FF:000178">
    <property type="entry name" value="Saccharopine dehydrogenase-like oxidoreductase"/>
    <property type="match status" value="2"/>
</dbReference>
<feature type="domain" description="TRAF-type" evidence="13">
    <location>
        <begin position="119"/>
        <end position="162"/>
    </location>
</feature>
<keyword evidence="15" id="KW-1185">Reference proteome</keyword>
<dbReference type="SMART" id="SM00061">
    <property type="entry name" value="MATH"/>
    <property type="match status" value="1"/>
</dbReference>
<evidence type="ECO:0000256" key="1">
    <source>
        <dbReference type="ARBA" id="ARBA00004496"/>
    </source>
</evidence>
<reference evidence="14" key="2">
    <citation type="submission" date="2015-02" db="UniProtKB">
        <authorList>
            <consortium name="EnsemblMetazoa"/>
        </authorList>
    </citation>
    <scope>IDENTIFICATION</scope>
</reference>
<dbReference type="STRING" id="126957.T1IIF4"/>
<dbReference type="SUPFAM" id="SSF51735">
    <property type="entry name" value="NAD(P)-binding Rossmann-fold domains"/>
    <property type="match status" value="2"/>
</dbReference>
<dbReference type="GO" id="GO:0009247">
    <property type="term" value="P:glycolipid biosynthetic process"/>
    <property type="evidence" value="ECO:0007669"/>
    <property type="project" value="TreeGrafter"/>
</dbReference>
<feature type="zinc finger region" description="TRAF-type" evidence="8">
    <location>
        <begin position="164"/>
        <end position="219"/>
    </location>
</feature>
<dbReference type="PANTHER" id="PTHR12286:SF5">
    <property type="entry name" value="SACCHAROPINE DEHYDROGENASE-LIKE OXIDOREDUCTASE"/>
    <property type="match status" value="1"/>
</dbReference>
<dbReference type="eggNOG" id="KOG2733">
    <property type="taxonomic scope" value="Eukaryota"/>
</dbReference>
<feature type="domain" description="TRAF-type" evidence="13">
    <location>
        <begin position="164"/>
        <end position="219"/>
    </location>
</feature>
<keyword evidence="6 8" id="KW-0862">Zinc</keyword>
<evidence type="ECO:0008006" key="16">
    <source>
        <dbReference type="Google" id="ProtNLM"/>
    </source>
</evidence>
<accession>T1IIF4</accession>
<dbReference type="InterPro" id="IPR017907">
    <property type="entry name" value="Znf_RING_CS"/>
</dbReference>
<dbReference type="GO" id="GO:0008270">
    <property type="term" value="F:zinc ion binding"/>
    <property type="evidence" value="ECO:0007669"/>
    <property type="project" value="UniProtKB-KW"/>
</dbReference>
<keyword evidence="3 8" id="KW-0479">Metal-binding</keyword>
<evidence type="ECO:0000256" key="9">
    <source>
        <dbReference type="SAM" id="Coils"/>
    </source>
</evidence>
<dbReference type="Proteomes" id="UP000014500">
    <property type="component" value="Unassembled WGS sequence"/>
</dbReference>
<feature type="coiled-coil region" evidence="9">
    <location>
        <begin position="240"/>
        <end position="350"/>
    </location>
</feature>
<protein>
    <recommendedName>
        <fullName evidence="16">RING-type domain-containing protein</fullName>
    </recommendedName>
</protein>
<comment type="subcellular location">
    <subcellularLocation>
        <location evidence="1">Cytoplasm</location>
    </subcellularLocation>
</comment>
<keyword evidence="2" id="KW-0963">Cytoplasm</keyword>
<dbReference type="SUPFAM" id="SSF49599">
    <property type="entry name" value="TRAF domain-like"/>
    <property type="match status" value="3"/>
</dbReference>
<dbReference type="InterPro" id="IPR051276">
    <property type="entry name" value="Saccharopine_DH-like_oxidrdct"/>
</dbReference>
<comment type="similarity">
    <text evidence="7">Belongs to the saccharopine dehydrogenase family.</text>
</comment>
<dbReference type="InterPro" id="IPR013083">
    <property type="entry name" value="Znf_RING/FYVE/PHD"/>
</dbReference>
<evidence type="ECO:0000256" key="5">
    <source>
        <dbReference type="ARBA" id="ARBA00022771"/>
    </source>
</evidence>
<evidence type="ECO:0000313" key="15">
    <source>
        <dbReference type="Proteomes" id="UP000014500"/>
    </source>
</evidence>
<dbReference type="InterPro" id="IPR008974">
    <property type="entry name" value="TRAF-like"/>
</dbReference>
<dbReference type="Gene3D" id="3.30.40.10">
    <property type="entry name" value="Zinc/RING finger domain, C3HC4 (zinc finger)"/>
    <property type="match status" value="3"/>
</dbReference>
<dbReference type="GO" id="GO:0005886">
    <property type="term" value="C:plasma membrane"/>
    <property type="evidence" value="ECO:0007669"/>
    <property type="project" value="TreeGrafter"/>
</dbReference>
<dbReference type="InterPro" id="IPR036291">
    <property type="entry name" value="NAD(P)-bd_dom_sf"/>
</dbReference>
<feature type="transmembrane region" description="Helical" evidence="10">
    <location>
        <begin position="1323"/>
        <end position="1344"/>
    </location>
</feature>
<keyword evidence="10" id="KW-1133">Transmembrane helix</keyword>
<dbReference type="EMBL" id="AFFK01014262">
    <property type="status" value="NOT_ANNOTATED_CDS"/>
    <property type="molecule type" value="Genomic_DNA"/>
</dbReference>
<dbReference type="Pfam" id="PF22486">
    <property type="entry name" value="MATH_2"/>
    <property type="match status" value="1"/>
</dbReference>
<reference evidence="15" key="1">
    <citation type="submission" date="2011-05" db="EMBL/GenBank/DDBJ databases">
        <authorList>
            <person name="Richards S.R."/>
            <person name="Qu J."/>
            <person name="Jiang H."/>
            <person name="Jhangiani S.N."/>
            <person name="Agravi P."/>
            <person name="Goodspeed R."/>
            <person name="Gross S."/>
            <person name="Mandapat C."/>
            <person name="Jackson L."/>
            <person name="Mathew T."/>
            <person name="Pu L."/>
            <person name="Thornton R."/>
            <person name="Saada N."/>
            <person name="Wilczek-Boney K.B."/>
            <person name="Lee S."/>
            <person name="Kovar C."/>
            <person name="Wu Y."/>
            <person name="Scherer S.E."/>
            <person name="Worley K.C."/>
            <person name="Muzny D.M."/>
            <person name="Gibbs R."/>
        </authorList>
    </citation>
    <scope>NUCLEOTIDE SEQUENCE</scope>
    <source>
        <strain evidence="15">Brora</strain>
    </source>
</reference>
<keyword evidence="10" id="KW-0812">Transmembrane</keyword>
<dbReference type="HOGENOM" id="CLU_250096_0_0_1"/>
<organism evidence="14 15">
    <name type="scientific">Strigamia maritima</name>
    <name type="common">European centipede</name>
    <name type="synonym">Geophilus maritimus</name>
    <dbReference type="NCBI Taxonomy" id="126957"/>
    <lineage>
        <taxon>Eukaryota</taxon>
        <taxon>Metazoa</taxon>
        <taxon>Ecdysozoa</taxon>
        <taxon>Arthropoda</taxon>
        <taxon>Myriapoda</taxon>
        <taxon>Chilopoda</taxon>
        <taxon>Pleurostigmophora</taxon>
        <taxon>Geophilomorpha</taxon>
        <taxon>Linotaeniidae</taxon>
        <taxon>Strigamia</taxon>
    </lineage>
</organism>
<evidence type="ECO:0000256" key="8">
    <source>
        <dbReference type="PROSITE-ProRule" id="PRU00207"/>
    </source>
</evidence>
<feature type="domain" description="MATH" evidence="12">
    <location>
        <begin position="376"/>
        <end position="516"/>
    </location>
</feature>
<sequence length="1473" mass="166257">MDVESILKQVDIISGDSKFLACCCCHVITLTSKVSSCGHLFCVECIDVIFSENGNVSCPVDQQKIVQRDFTVKSDHKLKVMCLVVTCPNKRKGCDYQGKLHEIKQHLTFCGDSPASSLVLCPQGCQTPMKIQDIPSHLQNECPRRYVSCLYCQKAITFNHFQRHIEECDLFPVVCQFNCGHTFPRAQMAGHAHSCAQRLYKCKFSELGCTFQGQGLLMQQHEQNTQIHLDIILNGNLKCKVSMDCALAKMQGNIQELKNENSILKTALDDNNRTMDVLKSFTTQLCQKITAIQKALKTNQLEVNELDEIESEGTVTTLLLEQLEEVQISVQNIDKDLQSAKASMKQSQQDQLTELNTCKEIVLQSLKPTRKTTFRNGTFLWKLKEFPNLLADAASGKCESFYSDPFYSHEFGYKMSLLVYPNGERQAEGNYLSVYTQMMKSSMNSMLIWPVQFNATITLLNQNSTLDYKKMGTFLSSRPNAGCEYGSKNGFQHFIELGEIQSGYSCDNTLFLKIVCLCMKIEVNFVINLWRPLAGSKIWQSANSYLYYRFNLNVLFGYVMYATQYANHLCRLTSIYRIAPLIINFEAVAHSSFSNSFKQNITFCLHFTVKNTMATNAKSLSYPQRKYDFVIFGATGFTGQYTIEEMIRTAQTTKFKWAVAGRNETKLKKSITNAYRALNKECEDVPMFIADVNDSASLAEMCQNTKIVLNCVGPYRFYGEPVVKACVENKAHHIDISGEPEFLERIQLNYHKSAKDAGVYVIGSCGYDSIPSEMGLQLVRQNFPGDISYVETYLNGFCGNYGTYLSAIYGVAHAKELRSIRSKLLPQRLPRSKFGAPKKRFFYDDTVDGWCLPLPAADKPVAVRTMYHEYVEHKIRPFQINTYFRVSSLFVALKAILAVCVFGFLATFRFGRQLLEKVIRESGFVTTLIGFGYQNKLADASENHKTPPDHKIYIKGQSSFIPYTRSGIYRYTDLYDSSWPGIVGRNSQDRRERWRLYTSCFPKFVQRCRNGRIRFGHKLRTVVTGLVGCSFSSCDTLTSDKAMTESLKSEELRYDFVIFGATGFTGQFCVEEMIRNSERYTITWAVAGRNYDKLVEAIKTAYDTLGKKHVEIPIILSDVSDVGSLAAMCSKAKIVLNCVGPYRFYGEPVVKACIESKTHHIDISGEPQFLERMQLEYHQLAKDAGVYVIGSCGFDSIPCEMGLQLLREKFPGDIAYVDVFVSFVHGRSGSCVHFGTWQSAIYGFANWKELKPIRAKLYPEKLPKSKFVGPIKKAMFYSNEVKGWCLPFPASDKPVVIRTQYQLLEDEKTRPFQMAAYLRMPSLLVAILTVIGAIIFALLASFNFGRKLLEKYPRLFSFGTFSKNGPTEQQIKETSFTTTIIGIGYDEKLADPTDDHATPPTTKMVVKVKGPEPGYITTPICMIQAGMVLLEEMDRLPGKGGVYTPGGAFVNTTIIDRLTSNGLEIVSGEPLDQ</sequence>
<dbReference type="eggNOG" id="KOG0297">
    <property type="taxonomic scope" value="Eukaryota"/>
</dbReference>
<evidence type="ECO:0000259" key="12">
    <source>
        <dbReference type="PROSITE" id="PS50144"/>
    </source>
</evidence>